<dbReference type="SUPFAM" id="SSF56112">
    <property type="entry name" value="Protein kinase-like (PK-like)"/>
    <property type="match status" value="1"/>
</dbReference>
<dbReference type="InterPro" id="IPR001245">
    <property type="entry name" value="Ser-Thr/Tyr_kinase_cat_dom"/>
</dbReference>
<dbReference type="Gene3D" id="1.10.510.10">
    <property type="entry name" value="Transferase(Phosphotransferase) domain 1"/>
    <property type="match status" value="1"/>
</dbReference>
<sequence>MLSKLKHRHLVSMIGLCEEQNEMILVYEYMANGTLRALLFGSDLPLLSWRQRLDACIGVVRGFYYLHTRAERRGIIHRDVKTTDILLDESFVAKMADFGLSKDGLALDHTHGELKSIVDRRLEGYSLDSLNFFGEIAEKCLADEGKNRPTMGAILWHAQNVLGEKGRRIRELTFVV</sequence>
<dbReference type="AlphaFoldDB" id="A0A835H8T6"/>
<dbReference type="GO" id="GO:0005524">
    <property type="term" value="F:ATP binding"/>
    <property type="evidence" value="ECO:0007669"/>
    <property type="project" value="InterPro"/>
</dbReference>
<comment type="caution">
    <text evidence="2">The sequence shown here is derived from an EMBL/GenBank/DDBJ whole genome shotgun (WGS) entry which is preliminary data.</text>
</comment>
<gene>
    <name evidence="2" type="ORF">IFM89_025531</name>
</gene>
<reference evidence="2 3" key="1">
    <citation type="submission" date="2020-10" db="EMBL/GenBank/DDBJ databases">
        <title>The Coptis chinensis genome and diversification of protoberbering-type alkaloids.</title>
        <authorList>
            <person name="Wang B."/>
            <person name="Shu S."/>
            <person name="Song C."/>
            <person name="Liu Y."/>
        </authorList>
    </citation>
    <scope>NUCLEOTIDE SEQUENCE [LARGE SCALE GENOMIC DNA]</scope>
    <source>
        <strain evidence="2">HL-2020</strain>
        <tissue evidence="2">Leaf</tissue>
    </source>
</reference>
<evidence type="ECO:0000313" key="2">
    <source>
        <dbReference type="EMBL" id="KAF9593822.1"/>
    </source>
</evidence>
<dbReference type="GO" id="GO:0004714">
    <property type="term" value="F:transmembrane receptor protein tyrosine kinase activity"/>
    <property type="evidence" value="ECO:0007669"/>
    <property type="project" value="InterPro"/>
</dbReference>
<evidence type="ECO:0000259" key="1">
    <source>
        <dbReference type="PROSITE" id="PS50011"/>
    </source>
</evidence>
<dbReference type="PANTHER" id="PTHR27003:SF454">
    <property type="entry name" value="OS04G0619600 PROTEIN"/>
    <property type="match status" value="1"/>
</dbReference>
<organism evidence="2 3">
    <name type="scientific">Coptis chinensis</name>
    <dbReference type="NCBI Taxonomy" id="261450"/>
    <lineage>
        <taxon>Eukaryota</taxon>
        <taxon>Viridiplantae</taxon>
        <taxon>Streptophyta</taxon>
        <taxon>Embryophyta</taxon>
        <taxon>Tracheophyta</taxon>
        <taxon>Spermatophyta</taxon>
        <taxon>Magnoliopsida</taxon>
        <taxon>Ranunculales</taxon>
        <taxon>Ranunculaceae</taxon>
        <taxon>Coptidoideae</taxon>
        <taxon>Coptis</taxon>
    </lineage>
</organism>
<dbReference type="InterPro" id="IPR045272">
    <property type="entry name" value="ANXUR1/2-like"/>
</dbReference>
<name>A0A835H8T6_9MAGN</name>
<dbReference type="Pfam" id="PF07714">
    <property type="entry name" value="PK_Tyr_Ser-Thr"/>
    <property type="match status" value="1"/>
</dbReference>
<proteinExistence type="predicted"/>
<dbReference type="GO" id="GO:0009506">
    <property type="term" value="C:plasmodesma"/>
    <property type="evidence" value="ECO:0007669"/>
    <property type="project" value="TreeGrafter"/>
</dbReference>
<dbReference type="OrthoDB" id="4062651at2759"/>
<dbReference type="PROSITE" id="PS50011">
    <property type="entry name" value="PROTEIN_KINASE_DOM"/>
    <property type="match status" value="1"/>
</dbReference>
<dbReference type="InterPro" id="IPR000719">
    <property type="entry name" value="Prot_kinase_dom"/>
</dbReference>
<accession>A0A835H8T6</accession>
<evidence type="ECO:0000313" key="3">
    <source>
        <dbReference type="Proteomes" id="UP000631114"/>
    </source>
</evidence>
<keyword evidence="3" id="KW-1185">Reference proteome</keyword>
<protein>
    <recommendedName>
        <fullName evidence="1">Protein kinase domain-containing protein</fullName>
    </recommendedName>
</protein>
<dbReference type="PANTHER" id="PTHR27003">
    <property type="entry name" value="OS07G0166700 PROTEIN"/>
    <property type="match status" value="1"/>
</dbReference>
<dbReference type="EMBL" id="JADFTS010000008">
    <property type="protein sequence ID" value="KAF9593822.1"/>
    <property type="molecule type" value="Genomic_DNA"/>
</dbReference>
<dbReference type="InterPro" id="IPR011009">
    <property type="entry name" value="Kinase-like_dom_sf"/>
</dbReference>
<dbReference type="Proteomes" id="UP000631114">
    <property type="component" value="Unassembled WGS sequence"/>
</dbReference>
<dbReference type="GO" id="GO:0005886">
    <property type="term" value="C:plasma membrane"/>
    <property type="evidence" value="ECO:0007669"/>
    <property type="project" value="TreeGrafter"/>
</dbReference>
<feature type="domain" description="Protein kinase" evidence="1">
    <location>
        <begin position="1"/>
        <end position="176"/>
    </location>
</feature>